<accession>A0A8H3A599</accession>
<evidence type="ECO:0000313" key="2">
    <source>
        <dbReference type="Proteomes" id="UP000663841"/>
    </source>
</evidence>
<feature type="non-terminal residue" evidence="1">
    <location>
        <position position="1"/>
    </location>
</feature>
<dbReference type="InterPro" id="IPR021858">
    <property type="entry name" value="Fun_TF"/>
</dbReference>
<evidence type="ECO:0000313" key="1">
    <source>
        <dbReference type="EMBL" id="CAE6409185.1"/>
    </source>
</evidence>
<dbReference type="EMBL" id="CAJMWW010000060">
    <property type="protein sequence ID" value="CAE6409185.1"/>
    <property type="molecule type" value="Genomic_DNA"/>
</dbReference>
<protein>
    <submittedName>
        <fullName evidence="1">Uncharacterized protein</fullName>
    </submittedName>
</protein>
<sequence length="193" mass="21839">MSSVTTGLPTYFRYKVPFSLELCEQICDRQDRIGLQWLHGFPDQFFLLFAWINSLCEVPGAGGNSELIAWIEGVVPQITITLDNSGDPLLRIGRMVVQECWRFAVLIYLYMALCNANAYDPRVIRAQKGFMRLVKGVKPARKPDAYLSTPMMIAGTATLEEWDRNTLRQRLLGVRECAEKGTSGNNIMLTLED</sequence>
<name>A0A8H3A599_9AGAM</name>
<dbReference type="Proteomes" id="UP000663841">
    <property type="component" value="Unassembled WGS sequence"/>
</dbReference>
<comment type="caution">
    <text evidence="1">The sequence shown here is derived from an EMBL/GenBank/DDBJ whole genome shotgun (WGS) entry which is preliminary data.</text>
</comment>
<gene>
    <name evidence="1" type="ORF">RDB_LOCUS20302</name>
</gene>
<organism evidence="1 2">
    <name type="scientific">Rhizoctonia solani</name>
    <dbReference type="NCBI Taxonomy" id="456999"/>
    <lineage>
        <taxon>Eukaryota</taxon>
        <taxon>Fungi</taxon>
        <taxon>Dikarya</taxon>
        <taxon>Basidiomycota</taxon>
        <taxon>Agaricomycotina</taxon>
        <taxon>Agaricomycetes</taxon>
        <taxon>Cantharellales</taxon>
        <taxon>Ceratobasidiaceae</taxon>
        <taxon>Rhizoctonia</taxon>
    </lineage>
</organism>
<reference evidence="1" key="1">
    <citation type="submission" date="2021-01" db="EMBL/GenBank/DDBJ databases">
        <authorList>
            <person name="Kaushik A."/>
        </authorList>
    </citation>
    <scope>NUCLEOTIDE SEQUENCE</scope>
    <source>
        <strain evidence="1">AG3-T5</strain>
    </source>
</reference>
<dbReference type="AlphaFoldDB" id="A0A8H3A599"/>
<proteinExistence type="predicted"/>
<dbReference type="Pfam" id="PF11951">
    <property type="entry name" value="Fungal_trans_2"/>
    <property type="match status" value="1"/>
</dbReference>